<dbReference type="GO" id="GO:0003676">
    <property type="term" value="F:nucleic acid binding"/>
    <property type="evidence" value="ECO:0007669"/>
    <property type="project" value="InterPro"/>
</dbReference>
<dbReference type="PANTHER" id="PTHR48475:SF2">
    <property type="entry name" value="RIBONUCLEASE H"/>
    <property type="match status" value="1"/>
</dbReference>
<dbReference type="InterPro" id="IPR036397">
    <property type="entry name" value="RNaseH_sf"/>
</dbReference>
<gene>
    <name evidence="1" type="ORF">LSAT_V11C100044760</name>
</gene>
<dbReference type="Gene3D" id="3.30.70.270">
    <property type="match status" value="2"/>
</dbReference>
<evidence type="ECO:0000313" key="1">
    <source>
        <dbReference type="EMBL" id="KAJ0226094.1"/>
    </source>
</evidence>
<dbReference type="SUPFAM" id="SSF56672">
    <property type="entry name" value="DNA/RNA polymerases"/>
    <property type="match status" value="1"/>
</dbReference>
<protein>
    <recommendedName>
        <fullName evidence="3">RNase H type-1 domain-containing protein</fullName>
    </recommendedName>
</protein>
<keyword evidence="2" id="KW-1185">Reference proteome</keyword>
<dbReference type="PANTHER" id="PTHR48475">
    <property type="entry name" value="RIBONUCLEASE H"/>
    <property type="match status" value="1"/>
</dbReference>
<dbReference type="InterPro" id="IPR043128">
    <property type="entry name" value="Rev_trsase/Diguanyl_cyclase"/>
</dbReference>
<dbReference type="Proteomes" id="UP000235145">
    <property type="component" value="Unassembled WGS sequence"/>
</dbReference>
<evidence type="ECO:0008006" key="3">
    <source>
        <dbReference type="Google" id="ProtNLM"/>
    </source>
</evidence>
<accession>A0A9R1WLT3</accession>
<reference evidence="1 2" key="1">
    <citation type="journal article" date="2017" name="Nat. Commun.">
        <title>Genome assembly with in vitro proximity ligation data and whole-genome triplication in lettuce.</title>
        <authorList>
            <person name="Reyes-Chin-Wo S."/>
            <person name="Wang Z."/>
            <person name="Yang X."/>
            <person name="Kozik A."/>
            <person name="Arikit S."/>
            <person name="Song C."/>
            <person name="Xia L."/>
            <person name="Froenicke L."/>
            <person name="Lavelle D.O."/>
            <person name="Truco M.J."/>
            <person name="Xia R."/>
            <person name="Zhu S."/>
            <person name="Xu C."/>
            <person name="Xu H."/>
            <person name="Xu X."/>
            <person name="Cox K."/>
            <person name="Korf I."/>
            <person name="Meyers B.C."/>
            <person name="Michelmore R.W."/>
        </authorList>
    </citation>
    <scope>NUCLEOTIDE SEQUENCE [LARGE SCALE GENOMIC DNA]</scope>
    <source>
        <strain evidence="2">cv. Salinas</strain>
        <tissue evidence="1">Seedlings</tissue>
    </source>
</reference>
<dbReference type="InterPro" id="IPR043502">
    <property type="entry name" value="DNA/RNA_pol_sf"/>
</dbReference>
<dbReference type="EMBL" id="NBSK02000001">
    <property type="protein sequence ID" value="KAJ0226094.1"/>
    <property type="molecule type" value="Genomic_DNA"/>
</dbReference>
<dbReference type="Gene3D" id="3.30.420.10">
    <property type="entry name" value="Ribonuclease H-like superfamily/Ribonuclease H"/>
    <property type="match status" value="1"/>
</dbReference>
<organism evidence="1 2">
    <name type="scientific">Lactuca sativa</name>
    <name type="common">Garden lettuce</name>
    <dbReference type="NCBI Taxonomy" id="4236"/>
    <lineage>
        <taxon>Eukaryota</taxon>
        <taxon>Viridiplantae</taxon>
        <taxon>Streptophyta</taxon>
        <taxon>Embryophyta</taxon>
        <taxon>Tracheophyta</taxon>
        <taxon>Spermatophyta</taxon>
        <taxon>Magnoliopsida</taxon>
        <taxon>eudicotyledons</taxon>
        <taxon>Gunneridae</taxon>
        <taxon>Pentapetalae</taxon>
        <taxon>asterids</taxon>
        <taxon>campanulids</taxon>
        <taxon>Asterales</taxon>
        <taxon>Asteraceae</taxon>
        <taxon>Cichorioideae</taxon>
        <taxon>Cichorieae</taxon>
        <taxon>Lactucinae</taxon>
        <taxon>Lactuca</taxon>
    </lineage>
</organism>
<dbReference type="AlphaFoldDB" id="A0A9R1WLT3"/>
<sequence length="427" mass="48707">MLKLKWFLDAYKGYHQILMSKEDEENNAFYTDHDAFCYQKMTGYLSMARRFVVSKQNWQEQVYVDDMVIKSPYEGMLLEEVEETLKNLETVRMKRNSGRAIPGVSIYHVTQEGIQPIPVKVDELMRVSSPHTFRDAQGMNGKLTTLSWFISKLAEKFMPLFQAIKGCIEKSNFQWTPAVEAALRNLKETFSQTANSGPIGPKSKLPHPGKAPISPHLCSAMHKALLLGTPSGRVDQLPNQAGAPQARDIRTYHPRMGIKGQALADFLLEIPDKIKPITQGEIQKDTPKQADNQSLILTSPDGKEVTYARFDFHTSNNDDEYEALLPGIRLAKRMGANRKLALTDSRLTTNQIKEEFKARDKKIEKYMKVVQRLVKELKSFFINENKRVDALSKLRSMCFGHLSKEIVVELLKERNVEEHQVHTILLA</sequence>
<comment type="caution">
    <text evidence="1">The sequence shown here is derived from an EMBL/GenBank/DDBJ whole genome shotgun (WGS) entry which is preliminary data.</text>
</comment>
<name>A0A9R1WLT3_LACSA</name>
<proteinExistence type="predicted"/>
<evidence type="ECO:0000313" key="2">
    <source>
        <dbReference type="Proteomes" id="UP000235145"/>
    </source>
</evidence>